<dbReference type="EMBL" id="QLST01000006">
    <property type="protein sequence ID" value="RBA28552.1"/>
    <property type="molecule type" value="Genomic_DNA"/>
</dbReference>
<reference evidence="2 3" key="1">
    <citation type="submission" date="2018-06" db="EMBL/GenBank/DDBJ databases">
        <title>Flavobacterium tibetense sp. nov., isolated from a wetland YonghuCo on Tibetan Plateau.</title>
        <authorList>
            <person name="Xing P."/>
            <person name="Phurbu D."/>
            <person name="Lu H."/>
        </authorList>
    </citation>
    <scope>NUCLEOTIDE SEQUENCE [LARGE SCALE GENOMIC DNA]</scope>
    <source>
        <strain evidence="2 3">YH5</strain>
    </source>
</reference>
<name>A0A365P268_9FLAO</name>
<feature type="signal peptide" evidence="1">
    <location>
        <begin position="1"/>
        <end position="18"/>
    </location>
</feature>
<dbReference type="Proteomes" id="UP000253319">
    <property type="component" value="Unassembled WGS sequence"/>
</dbReference>
<evidence type="ECO:0000313" key="3">
    <source>
        <dbReference type="Proteomes" id="UP000253319"/>
    </source>
</evidence>
<proteinExistence type="predicted"/>
<accession>A0A365P268</accession>
<feature type="chain" id="PRO_5017025213" description="Porin" evidence="1">
    <location>
        <begin position="19"/>
        <end position="412"/>
    </location>
</feature>
<evidence type="ECO:0000313" key="2">
    <source>
        <dbReference type="EMBL" id="RBA28552.1"/>
    </source>
</evidence>
<gene>
    <name evidence="2" type="ORF">DPN68_05925</name>
</gene>
<dbReference type="SUPFAM" id="SSF56935">
    <property type="entry name" value="Porins"/>
    <property type="match status" value="1"/>
</dbReference>
<keyword evidence="1" id="KW-0732">Signal</keyword>
<comment type="caution">
    <text evidence="2">The sequence shown here is derived from an EMBL/GenBank/DDBJ whole genome shotgun (WGS) entry which is preliminary data.</text>
</comment>
<sequence>MKKITLILFLIAANLTFAQEETKTEDPYKISLYGFSRVDYIWDSRQSAQVREYNLNLWPLDEKLDANGNDINNAGANNFLSLVTRVGVKFSGPDVWGAKIFGVIEGDFFGNTEQSVALFRMRHAYAKLAWEKTAITMGQTWYPQFIPEVFPGVANFSTGIPFNPFGWASQFRLDQKLNTNFTFTFITYKDREFGAVPADNIQNSANYRSVIPNLHGKVEFRNKSIIAGAGYEFRQIKPLLESNGLKSEETLQTTSVLAYFKYNHDKFHIKAYAISGENLTNFVMLGGYATVDNGVDPVSYVGTKTNSVWFDIASNNAKTAPGFFFGYTNQEGTDANSGITNVYARGLSMTRGVKDMWRASARVDFKQNKFKLTPELEYTAATHGDAQNDLSISGNENKVGNFRANIVMVYSF</sequence>
<organism evidence="2 3">
    <name type="scientific">Flavobacterium tibetense</name>
    <dbReference type="NCBI Taxonomy" id="2233533"/>
    <lineage>
        <taxon>Bacteria</taxon>
        <taxon>Pseudomonadati</taxon>
        <taxon>Bacteroidota</taxon>
        <taxon>Flavobacteriia</taxon>
        <taxon>Flavobacteriales</taxon>
        <taxon>Flavobacteriaceae</taxon>
        <taxon>Flavobacterium</taxon>
    </lineage>
</organism>
<protein>
    <recommendedName>
        <fullName evidence="4">Porin</fullName>
    </recommendedName>
</protein>
<dbReference type="OrthoDB" id="9802177at2"/>
<evidence type="ECO:0008006" key="4">
    <source>
        <dbReference type="Google" id="ProtNLM"/>
    </source>
</evidence>
<evidence type="ECO:0000256" key="1">
    <source>
        <dbReference type="SAM" id="SignalP"/>
    </source>
</evidence>
<dbReference type="AlphaFoldDB" id="A0A365P268"/>
<dbReference type="RefSeq" id="WP_113988733.1">
    <property type="nucleotide sequence ID" value="NZ_QLST01000006.1"/>
</dbReference>
<keyword evidence="3" id="KW-1185">Reference proteome</keyword>